<dbReference type="InterPro" id="IPR004894">
    <property type="entry name" value="OspD"/>
</dbReference>
<sequence>MRIAFTSAVNLISSATAHLKSASEKTHEVSEFAGINIEEIKKAKDKAISADVALACLIVFFIYFL</sequence>
<reference evidence="2 3" key="1">
    <citation type="journal article" date="2018" name="Infect. Genet. Evol.">
        <title>Genome-wide analysis of Borrelia turcica and 'Candidatus Borrelia tachyglossi' shows relapsing fever-like genomes with unique genomic links to Lyme disease Borrelia.</title>
        <authorList>
            <person name="Gofton A.W."/>
            <person name="Margos G."/>
            <person name="Fingerle V."/>
            <person name="Hepner S."/>
            <person name="Loh S.M."/>
            <person name="Ryan U."/>
            <person name="Irwin P."/>
            <person name="Oskam C.L."/>
        </authorList>
    </citation>
    <scope>NUCLEOTIDE SEQUENCE [LARGE SCALE GENOMIC DNA]</scope>
    <source>
        <strain evidence="2 3">IST7</strain>
    </source>
</reference>
<keyword evidence="3" id="KW-1185">Reference proteome</keyword>
<dbReference type="KEGG" id="btur:DB313_04490"/>
<keyword evidence="1" id="KW-1133">Transmembrane helix</keyword>
<dbReference type="RefSeq" id="WP_120104689.1">
    <property type="nucleotide sequence ID" value="NZ_CP028884.1"/>
</dbReference>
<evidence type="ECO:0000313" key="3">
    <source>
        <dbReference type="Proteomes" id="UP000275571"/>
    </source>
</evidence>
<name>A0A386PPQ8_9SPIR</name>
<feature type="transmembrane region" description="Helical" evidence="1">
    <location>
        <begin position="47"/>
        <end position="64"/>
    </location>
</feature>
<dbReference type="AlphaFoldDB" id="A0A386PPQ8"/>
<gene>
    <name evidence="2" type="ORF">DB313_04490</name>
</gene>
<dbReference type="EMBL" id="CP028884">
    <property type="protein sequence ID" value="AYE36770.1"/>
    <property type="molecule type" value="Genomic_DNA"/>
</dbReference>
<proteinExistence type="predicted"/>
<keyword evidence="1" id="KW-0472">Membrane</keyword>
<accession>A0A386PPQ8</accession>
<keyword evidence="1" id="KW-0812">Transmembrane</keyword>
<organism evidence="2 3">
    <name type="scientific">Borrelia turcica IST7</name>
    <dbReference type="NCBI Taxonomy" id="1104446"/>
    <lineage>
        <taxon>Bacteria</taxon>
        <taxon>Pseudomonadati</taxon>
        <taxon>Spirochaetota</taxon>
        <taxon>Spirochaetia</taxon>
        <taxon>Spirochaetales</taxon>
        <taxon>Borreliaceae</taxon>
        <taxon>Borrelia</taxon>
    </lineage>
</organism>
<dbReference type="Proteomes" id="UP000275571">
    <property type="component" value="Chromosome"/>
</dbReference>
<evidence type="ECO:0000256" key="1">
    <source>
        <dbReference type="SAM" id="Phobius"/>
    </source>
</evidence>
<evidence type="ECO:0000313" key="2">
    <source>
        <dbReference type="EMBL" id="AYE36770.1"/>
    </source>
</evidence>
<protein>
    <submittedName>
        <fullName evidence="2">Uncharacterized protein</fullName>
    </submittedName>
</protein>
<dbReference type="Pfam" id="PF03207">
    <property type="entry name" value="OspD"/>
    <property type="match status" value="1"/>
</dbReference>